<sequence length="72" mass="7692">MGFLVTTLIFVVIGIIASLSVRICCNRGPSANFVTSDIGYYCNSMLLDDVGDSVSSADESTNCSDFERIGVM</sequence>
<comment type="caution">
    <text evidence="2">The sequence shown here is derived from an EMBL/GenBank/DDBJ whole genome shotgun (WGS) entry which is preliminary data.</text>
</comment>
<evidence type="ECO:0000256" key="1">
    <source>
        <dbReference type="SAM" id="SignalP"/>
    </source>
</evidence>
<dbReference type="Proteomes" id="UP001632038">
    <property type="component" value="Unassembled WGS sequence"/>
</dbReference>
<reference evidence="3" key="1">
    <citation type="journal article" date="2024" name="IScience">
        <title>Strigolactones Initiate the Formation of Haustorium-like Structures in Castilleja.</title>
        <authorList>
            <person name="Buerger M."/>
            <person name="Peterson D."/>
            <person name="Chory J."/>
        </authorList>
    </citation>
    <scope>NUCLEOTIDE SEQUENCE [LARGE SCALE GENOMIC DNA]</scope>
</reference>
<organism evidence="2 3">
    <name type="scientific">Castilleja foliolosa</name>
    <dbReference type="NCBI Taxonomy" id="1961234"/>
    <lineage>
        <taxon>Eukaryota</taxon>
        <taxon>Viridiplantae</taxon>
        <taxon>Streptophyta</taxon>
        <taxon>Embryophyta</taxon>
        <taxon>Tracheophyta</taxon>
        <taxon>Spermatophyta</taxon>
        <taxon>Magnoliopsida</taxon>
        <taxon>eudicotyledons</taxon>
        <taxon>Gunneridae</taxon>
        <taxon>Pentapetalae</taxon>
        <taxon>asterids</taxon>
        <taxon>lamiids</taxon>
        <taxon>Lamiales</taxon>
        <taxon>Orobanchaceae</taxon>
        <taxon>Pedicularideae</taxon>
        <taxon>Castillejinae</taxon>
        <taxon>Castilleja</taxon>
    </lineage>
</organism>
<name>A0ABD3D379_9LAMI</name>
<evidence type="ECO:0000313" key="2">
    <source>
        <dbReference type="EMBL" id="KAL3636726.1"/>
    </source>
</evidence>
<dbReference type="EMBL" id="JAVIJP010000026">
    <property type="protein sequence ID" value="KAL3636726.1"/>
    <property type="molecule type" value="Genomic_DNA"/>
</dbReference>
<accession>A0ABD3D379</accession>
<evidence type="ECO:0000313" key="3">
    <source>
        <dbReference type="Proteomes" id="UP001632038"/>
    </source>
</evidence>
<feature type="chain" id="PRO_5044743278" evidence="1">
    <location>
        <begin position="19"/>
        <end position="72"/>
    </location>
</feature>
<keyword evidence="1" id="KW-0732">Signal</keyword>
<feature type="signal peptide" evidence="1">
    <location>
        <begin position="1"/>
        <end position="18"/>
    </location>
</feature>
<gene>
    <name evidence="2" type="ORF">CASFOL_019025</name>
</gene>
<keyword evidence="3" id="KW-1185">Reference proteome</keyword>
<dbReference type="AlphaFoldDB" id="A0ABD3D379"/>
<protein>
    <submittedName>
        <fullName evidence="2">Uncharacterized protein</fullName>
    </submittedName>
</protein>
<proteinExistence type="predicted"/>